<dbReference type="EMBL" id="CAJMXA010003591">
    <property type="protein sequence ID" value="CAE6505354.1"/>
    <property type="molecule type" value="Genomic_DNA"/>
</dbReference>
<accession>A0A8H3D0L6</accession>
<protein>
    <recommendedName>
        <fullName evidence="3">Ribosomal RNA methyltransferase FtsJ domain-containing protein</fullName>
    </recommendedName>
</protein>
<evidence type="ECO:0000313" key="2">
    <source>
        <dbReference type="Proteomes" id="UP000663853"/>
    </source>
</evidence>
<name>A0A8H3D0L6_9AGAM</name>
<dbReference type="SUPFAM" id="SSF53335">
    <property type="entry name" value="S-adenosyl-L-methionine-dependent methyltransferases"/>
    <property type="match status" value="1"/>
</dbReference>
<organism evidence="1 2">
    <name type="scientific">Rhizoctonia solani</name>
    <dbReference type="NCBI Taxonomy" id="456999"/>
    <lineage>
        <taxon>Eukaryota</taxon>
        <taxon>Fungi</taxon>
        <taxon>Dikarya</taxon>
        <taxon>Basidiomycota</taxon>
        <taxon>Agaricomycotina</taxon>
        <taxon>Agaricomycetes</taxon>
        <taxon>Cantharellales</taxon>
        <taxon>Ceratobasidiaceae</taxon>
        <taxon>Rhizoctonia</taxon>
    </lineage>
</organism>
<dbReference type="AlphaFoldDB" id="A0A8H3D0L6"/>
<dbReference type="Proteomes" id="UP000663853">
    <property type="component" value="Unassembled WGS sequence"/>
</dbReference>
<comment type="caution">
    <text evidence="1">The sequence shown here is derived from an EMBL/GenBank/DDBJ whole genome shotgun (WGS) entry which is preliminary data.</text>
</comment>
<evidence type="ECO:0008006" key="3">
    <source>
        <dbReference type="Google" id="ProtNLM"/>
    </source>
</evidence>
<sequence>MPSPSLPALDAAAAAEANWLTEALLRRRDCDFRRFDEFRRHVRAMGFSPRFRSPPPDLAAQRADIMYRALRWMDQDSGHPQGFARRTICFLDIGTNPGGFARYILDHSRARGVGVSLPVDEGGIGRAVPPSDRFELHELNLLDLVSRYLQSDPASRSLPFSRTKFDLVILDVDPSRPCILIAQLLLALHTIQDGGQVLLTLSCIERPLAARTVIAFSRIADYISVSKPPQVQAWGGLFYLHAQTIRVDTPAYWKLTDNLERLWNRIHSTHTRHTRDPEWDEEDLIHPWEDVLEKSNMDLIVKLGNPAWGTRLTALYRAFGFDHNPTD</sequence>
<proteinExistence type="predicted"/>
<dbReference type="InterPro" id="IPR029063">
    <property type="entry name" value="SAM-dependent_MTases_sf"/>
</dbReference>
<evidence type="ECO:0000313" key="1">
    <source>
        <dbReference type="EMBL" id="CAE6505354.1"/>
    </source>
</evidence>
<gene>
    <name evidence="1" type="ORF">RDB_LOCUS118601</name>
</gene>
<reference evidence="1" key="1">
    <citation type="submission" date="2021-01" db="EMBL/GenBank/DDBJ databases">
        <authorList>
            <person name="Kaushik A."/>
        </authorList>
    </citation>
    <scope>NUCLEOTIDE SEQUENCE</scope>
    <source>
        <strain evidence="1">AG6-10EEA</strain>
    </source>
</reference>